<accession>A0AAV5FB98</accession>
<protein>
    <submittedName>
        <fullName evidence="2">Uncharacterized protein</fullName>
    </submittedName>
</protein>
<keyword evidence="3" id="KW-1185">Reference proteome</keyword>
<reference evidence="2" key="1">
    <citation type="journal article" date="2018" name="DNA Res.">
        <title>Multiple hybrid de novo genome assembly of finger millet, an orphan allotetraploid crop.</title>
        <authorList>
            <person name="Hatakeyama M."/>
            <person name="Aluri S."/>
            <person name="Balachadran M.T."/>
            <person name="Sivarajan S.R."/>
            <person name="Patrignani A."/>
            <person name="Gruter S."/>
            <person name="Poveda L."/>
            <person name="Shimizu-Inatsugi R."/>
            <person name="Baeten J."/>
            <person name="Francoijs K.J."/>
            <person name="Nataraja K.N."/>
            <person name="Reddy Y.A.N."/>
            <person name="Phadnis S."/>
            <person name="Ravikumar R.L."/>
            <person name="Schlapbach R."/>
            <person name="Sreeman S.M."/>
            <person name="Shimizu K.K."/>
        </authorList>
    </citation>
    <scope>NUCLEOTIDE SEQUENCE</scope>
</reference>
<dbReference type="PANTHER" id="PTHR33511">
    <property type="entry name" value="OS06G0632400 PROTEIN"/>
    <property type="match status" value="1"/>
</dbReference>
<dbReference type="AlphaFoldDB" id="A0AAV5FB98"/>
<feature type="compositionally biased region" description="Basic and acidic residues" evidence="1">
    <location>
        <begin position="49"/>
        <end position="65"/>
    </location>
</feature>
<gene>
    <name evidence="2" type="primary">gb20596</name>
    <name evidence="2" type="ORF">PR202_gb20596</name>
</gene>
<reference evidence="2" key="2">
    <citation type="submission" date="2021-12" db="EMBL/GenBank/DDBJ databases">
        <title>Resequencing data analysis of finger millet.</title>
        <authorList>
            <person name="Hatakeyama M."/>
            <person name="Aluri S."/>
            <person name="Balachadran M.T."/>
            <person name="Sivarajan S.R."/>
            <person name="Poveda L."/>
            <person name="Shimizu-Inatsugi R."/>
            <person name="Schlapbach R."/>
            <person name="Sreeman S.M."/>
            <person name="Shimizu K.K."/>
        </authorList>
    </citation>
    <scope>NUCLEOTIDE SEQUENCE</scope>
</reference>
<proteinExistence type="predicted"/>
<evidence type="ECO:0000313" key="3">
    <source>
        <dbReference type="Proteomes" id="UP001054889"/>
    </source>
</evidence>
<comment type="caution">
    <text evidence="2">The sequence shown here is derived from an EMBL/GenBank/DDBJ whole genome shotgun (WGS) entry which is preliminary data.</text>
</comment>
<organism evidence="2 3">
    <name type="scientific">Eleusine coracana subsp. coracana</name>
    <dbReference type="NCBI Taxonomy" id="191504"/>
    <lineage>
        <taxon>Eukaryota</taxon>
        <taxon>Viridiplantae</taxon>
        <taxon>Streptophyta</taxon>
        <taxon>Embryophyta</taxon>
        <taxon>Tracheophyta</taxon>
        <taxon>Spermatophyta</taxon>
        <taxon>Magnoliopsida</taxon>
        <taxon>Liliopsida</taxon>
        <taxon>Poales</taxon>
        <taxon>Poaceae</taxon>
        <taxon>PACMAD clade</taxon>
        <taxon>Chloridoideae</taxon>
        <taxon>Cynodonteae</taxon>
        <taxon>Eleusininae</taxon>
        <taxon>Eleusine</taxon>
    </lineage>
</organism>
<dbReference type="EMBL" id="BQKI01000083">
    <property type="protein sequence ID" value="GJN32119.1"/>
    <property type="molecule type" value="Genomic_DNA"/>
</dbReference>
<feature type="region of interest" description="Disordered" evidence="1">
    <location>
        <begin position="12"/>
        <end position="65"/>
    </location>
</feature>
<dbReference type="Proteomes" id="UP001054889">
    <property type="component" value="Unassembled WGS sequence"/>
</dbReference>
<feature type="compositionally biased region" description="Basic and acidic residues" evidence="1">
    <location>
        <begin position="26"/>
        <end position="38"/>
    </location>
</feature>
<sequence length="91" mass="10592">MGKGRKSCFASLFGFNHQQQSSGAGRDQEEKAAEERPQQKRHYQGTRVRPRDDDDGNHYGRYGYADRDIDKKATEFIEKVHRRMLANDQDC</sequence>
<name>A0AAV5FB98_ELECO</name>
<evidence type="ECO:0000313" key="2">
    <source>
        <dbReference type="EMBL" id="GJN32119.1"/>
    </source>
</evidence>
<evidence type="ECO:0000256" key="1">
    <source>
        <dbReference type="SAM" id="MobiDB-lite"/>
    </source>
</evidence>